<evidence type="ECO:0000256" key="1">
    <source>
        <dbReference type="ARBA" id="ARBA00022801"/>
    </source>
</evidence>
<keyword evidence="4" id="KW-1185">Reference proteome</keyword>
<evidence type="ECO:0000259" key="2">
    <source>
        <dbReference type="Pfam" id="PF20434"/>
    </source>
</evidence>
<sequence>MLHTSIELNQVFKGLGSHEQGATLHTYVIDNSPEVDMDRVRPSIIICPGDGYGFTSDREAEPVALAFAAEGYNAFVLRYSVSPSHYPQQLLEVSAAVAYVRRMAKIWHVDTDKIIVCGFSAGGHLAGHLGVSWQEQFIQDALELKEAENKPNAMILGYPVITSETFAHEGSFRNLLGESYEMDKEKVSLEVLVSELTPPAFIWHTFEDQAVPVENSMLFAQALKKYNIPFELHIYPKGGHGLSLCDQRTAKPDADYLVNTHVGTWFRLAIEWMNQL</sequence>
<dbReference type="Pfam" id="PF20434">
    <property type="entry name" value="BD-FAE"/>
    <property type="match status" value="1"/>
</dbReference>
<organism evidence="3 4">
    <name type="scientific">Zhenhengia yiwuensis</name>
    <dbReference type="NCBI Taxonomy" id="2763666"/>
    <lineage>
        <taxon>Bacteria</taxon>
        <taxon>Bacillati</taxon>
        <taxon>Bacillota</taxon>
        <taxon>Clostridia</taxon>
        <taxon>Lachnospirales</taxon>
        <taxon>Lachnospiraceae</taxon>
        <taxon>Zhenhengia</taxon>
    </lineage>
</organism>
<dbReference type="InterPro" id="IPR050300">
    <property type="entry name" value="GDXG_lipolytic_enzyme"/>
</dbReference>
<dbReference type="AlphaFoldDB" id="A0A926EMY1"/>
<dbReference type="PANTHER" id="PTHR48081:SF6">
    <property type="entry name" value="PEPTIDASE S9 PROLYL OLIGOPEPTIDASE CATALYTIC DOMAIN-CONTAINING PROTEIN"/>
    <property type="match status" value="1"/>
</dbReference>
<dbReference type="SUPFAM" id="SSF53474">
    <property type="entry name" value="alpha/beta-Hydrolases"/>
    <property type="match status" value="1"/>
</dbReference>
<accession>A0A926EMY1</accession>
<evidence type="ECO:0000313" key="3">
    <source>
        <dbReference type="EMBL" id="MBC8581400.1"/>
    </source>
</evidence>
<dbReference type="InterPro" id="IPR029058">
    <property type="entry name" value="AB_hydrolase_fold"/>
</dbReference>
<dbReference type="InterPro" id="IPR049492">
    <property type="entry name" value="BD-FAE-like_dom"/>
</dbReference>
<evidence type="ECO:0000313" key="4">
    <source>
        <dbReference type="Proteomes" id="UP000655830"/>
    </source>
</evidence>
<feature type="domain" description="BD-FAE-like" evidence="2">
    <location>
        <begin position="41"/>
        <end position="223"/>
    </location>
</feature>
<keyword evidence="1 3" id="KW-0378">Hydrolase</keyword>
<dbReference type="GO" id="GO:0016787">
    <property type="term" value="F:hydrolase activity"/>
    <property type="evidence" value="ECO:0007669"/>
    <property type="project" value="UniProtKB-KW"/>
</dbReference>
<dbReference type="PANTHER" id="PTHR48081">
    <property type="entry name" value="AB HYDROLASE SUPERFAMILY PROTEIN C4A8.06C"/>
    <property type="match status" value="1"/>
</dbReference>
<dbReference type="Gene3D" id="3.40.50.1820">
    <property type="entry name" value="alpha/beta hydrolase"/>
    <property type="match status" value="1"/>
</dbReference>
<protein>
    <submittedName>
        <fullName evidence="3">Alpha/beta hydrolase</fullName>
    </submittedName>
</protein>
<dbReference type="Proteomes" id="UP000655830">
    <property type="component" value="Unassembled WGS sequence"/>
</dbReference>
<proteinExistence type="predicted"/>
<name>A0A926EMY1_9FIRM</name>
<reference evidence="3" key="1">
    <citation type="submission" date="2020-08" db="EMBL/GenBank/DDBJ databases">
        <title>Genome public.</title>
        <authorList>
            <person name="Liu C."/>
            <person name="Sun Q."/>
        </authorList>
    </citation>
    <scope>NUCLEOTIDE SEQUENCE</scope>
    <source>
        <strain evidence="3">NSJ-12</strain>
    </source>
</reference>
<dbReference type="RefSeq" id="WP_249334310.1">
    <property type="nucleotide sequence ID" value="NZ_JACRSY010000050.1"/>
</dbReference>
<comment type="caution">
    <text evidence="3">The sequence shown here is derived from an EMBL/GenBank/DDBJ whole genome shotgun (WGS) entry which is preliminary data.</text>
</comment>
<gene>
    <name evidence="3" type="ORF">H8718_18075</name>
</gene>
<dbReference type="EMBL" id="JACRSY010000050">
    <property type="protein sequence ID" value="MBC8581400.1"/>
    <property type="molecule type" value="Genomic_DNA"/>
</dbReference>